<evidence type="ECO:0000313" key="4">
    <source>
        <dbReference type="Proteomes" id="UP000179164"/>
    </source>
</evidence>
<dbReference type="EMBL" id="MHKE01000017">
    <property type="protein sequence ID" value="OGY82890.1"/>
    <property type="molecule type" value="Genomic_DNA"/>
</dbReference>
<gene>
    <name evidence="3" type="ORF">A2898_04895</name>
</gene>
<dbReference type="InterPro" id="IPR011006">
    <property type="entry name" value="CheY-like_superfamily"/>
</dbReference>
<dbReference type="SUPFAM" id="SSF52172">
    <property type="entry name" value="CheY-like"/>
    <property type="match status" value="1"/>
</dbReference>
<dbReference type="Gene3D" id="3.40.50.2300">
    <property type="match status" value="1"/>
</dbReference>
<dbReference type="PANTHER" id="PTHR44591">
    <property type="entry name" value="STRESS RESPONSE REGULATOR PROTEIN 1"/>
    <property type="match status" value="1"/>
</dbReference>
<dbReference type="CDD" id="cd00156">
    <property type="entry name" value="REC"/>
    <property type="match status" value="1"/>
</dbReference>
<keyword evidence="1" id="KW-0597">Phosphoprotein</keyword>
<dbReference type="PANTHER" id="PTHR44591:SF3">
    <property type="entry name" value="RESPONSE REGULATORY DOMAIN-CONTAINING PROTEIN"/>
    <property type="match status" value="1"/>
</dbReference>
<reference evidence="3 4" key="1">
    <citation type="journal article" date="2016" name="Nat. Commun.">
        <title>Thousands of microbial genomes shed light on interconnected biogeochemical processes in an aquifer system.</title>
        <authorList>
            <person name="Anantharaman K."/>
            <person name="Brown C.T."/>
            <person name="Hug L.A."/>
            <person name="Sharon I."/>
            <person name="Castelle C.J."/>
            <person name="Probst A.J."/>
            <person name="Thomas B.C."/>
            <person name="Singh A."/>
            <person name="Wilkins M.J."/>
            <person name="Karaoz U."/>
            <person name="Brodie E.L."/>
            <person name="Williams K.H."/>
            <person name="Hubbard S.S."/>
            <person name="Banfield J.F."/>
        </authorList>
    </citation>
    <scope>NUCLEOTIDE SEQUENCE [LARGE SCALE GENOMIC DNA]</scope>
</reference>
<sequence length="129" mass="14074">MIPRPRVLVVDDYALIRDLIVEVLDFCDVTALPHGDEACASVQQVPFDLLIVDFPLRGNAGFELVDAVRAAGYAMPIVAISVRMETLHPQLDELKIPRGQRFVKPFTPGLSGIEGCVTTLLANRPAHVA</sequence>
<comment type="caution">
    <text evidence="3">The sequence shown here is derived from an EMBL/GenBank/DDBJ whole genome shotgun (WGS) entry which is preliminary data.</text>
</comment>
<evidence type="ECO:0000259" key="2">
    <source>
        <dbReference type="Pfam" id="PF00072"/>
    </source>
</evidence>
<evidence type="ECO:0000313" key="3">
    <source>
        <dbReference type="EMBL" id="OGY82890.1"/>
    </source>
</evidence>
<dbReference type="InterPro" id="IPR050595">
    <property type="entry name" value="Bact_response_regulator"/>
</dbReference>
<proteinExistence type="predicted"/>
<feature type="domain" description="Response regulatory" evidence="2">
    <location>
        <begin position="7"/>
        <end position="85"/>
    </location>
</feature>
<accession>A0A1G2B3V1</accession>
<dbReference type="GO" id="GO:0000160">
    <property type="term" value="P:phosphorelay signal transduction system"/>
    <property type="evidence" value="ECO:0007669"/>
    <property type="project" value="InterPro"/>
</dbReference>
<name>A0A1G2B3V1_9BACT</name>
<protein>
    <recommendedName>
        <fullName evidence="2">Response regulatory domain-containing protein</fullName>
    </recommendedName>
</protein>
<dbReference type="InterPro" id="IPR001789">
    <property type="entry name" value="Sig_transdc_resp-reg_receiver"/>
</dbReference>
<dbReference type="Proteomes" id="UP000179164">
    <property type="component" value="Unassembled WGS sequence"/>
</dbReference>
<dbReference type="AlphaFoldDB" id="A0A1G2B3V1"/>
<evidence type="ECO:0000256" key="1">
    <source>
        <dbReference type="ARBA" id="ARBA00022553"/>
    </source>
</evidence>
<dbReference type="STRING" id="1798543.A2898_04895"/>
<dbReference type="Pfam" id="PF00072">
    <property type="entry name" value="Response_reg"/>
    <property type="match status" value="1"/>
</dbReference>
<organism evidence="3 4">
    <name type="scientific">Candidatus Kerfeldbacteria bacterium RIFCSPLOWO2_01_FULL_48_11</name>
    <dbReference type="NCBI Taxonomy" id="1798543"/>
    <lineage>
        <taxon>Bacteria</taxon>
        <taxon>Candidatus Kerfeldiibacteriota</taxon>
    </lineage>
</organism>